<feature type="transmembrane region" description="Helical" evidence="1">
    <location>
        <begin position="33"/>
        <end position="53"/>
    </location>
</feature>
<keyword evidence="1" id="KW-0472">Membrane</keyword>
<sequence>MPFGLSILHQKLHKPRDLSYSNVDKGYKQKCGLISNMNGFFIFALLALSVTALRPKFCYNCQHFLSAENGEAKFGKCAQFPIVIQHDDFLVTGETNSQTTDHKYCSSARHFEKMCGQEGKLHKRRYRKNQHKK</sequence>
<evidence type="ECO:0000313" key="2">
    <source>
        <dbReference type="EMBL" id="QHU17069.1"/>
    </source>
</evidence>
<protein>
    <submittedName>
        <fullName evidence="2">Uncharacterized protein</fullName>
    </submittedName>
</protein>
<accession>A0A6C0KHG1</accession>
<organism evidence="2">
    <name type="scientific">viral metagenome</name>
    <dbReference type="NCBI Taxonomy" id="1070528"/>
    <lineage>
        <taxon>unclassified sequences</taxon>
        <taxon>metagenomes</taxon>
        <taxon>organismal metagenomes</taxon>
    </lineage>
</organism>
<keyword evidence="1" id="KW-1133">Transmembrane helix</keyword>
<evidence type="ECO:0000256" key="1">
    <source>
        <dbReference type="SAM" id="Phobius"/>
    </source>
</evidence>
<reference evidence="2" key="1">
    <citation type="journal article" date="2020" name="Nature">
        <title>Giant virus diversity and host interactions through global metagenomics.</title>
        <authorList>
            <person name="Schulz F."/>
            <person name="Roux S."/>
            <person name="Paez-Espino D."/>
            <person name="Jungbluth S."/>
            <person name="Walsh D.A."/>
            <person name="Denef V.J."/>
            <person name="McMahon K.D."/>
            <person name="Konstantinidis K.T."/>
            <person name="Eloe-Fadrosh E.A."/>
            <person name="Kyrpides N.C."/>
            <person name="Woyke T."/>
        </authorList>
    </citation>
    <scope>NUCLEOTIDE SEQUENCE</scope>
    <source>
        <strain evidence="2">GVMAG-S-3300012000-57</strain>
    </source>
</reference>
<dbReference type="EMBL" id="MN740898">
    <property type="protein sequence ID" value="QHU17069.1"/>
    <property type="molecule type" value="Genomic_DNA"/>
</dbReference>
<proteinExistence type="predicted"/>
<dbReference type="AlphaFoldDB" id="A0A6C0KHG1"/>
<name>A0A6C0KHG1_9ZZZZ</name>
<keyword evidence="1" id="KW-0812">Transmembrane</keyword>